<sequence length="74" mass="8517">MMHLTIFDRANFGVHVELDELYMMNVSEHRTDAGKASPETAQYVVQHETAQHAPLIRITRIQIMPIRGNFILVL</sequence>
<organism evidence="1 2">
    <name type="scientific">Rhododendron molle</name>
    <name type="common">Chinese azalea</name>
    <name type="synonym">Azalea mollis</name>
    <dbReference type="NCBI Taxonomy" id="49168"/>
    <lineage>
        <taxon>Eukaryota</taxon>
        <taxon>Viridiplantae</taxon>
        <taxon>Streptophyta</taxon>
        <taxon>Embryophyta</taxon>
        <taxon>Tracheophyta</taxon>
        <taxon>Spermatophyta</taxon>
        <taxon>Magnoliopsida</taxon>
        <taxon>eudicotyledons</taxon>
        <taxon>Gunneridae</taxon>
        <taxon>Pentapetalae</taxon>
        <taxon>asterids</taxon>
        <taxon>Ericales</taxon>
        <taxon>Ericaceae</taxon>
        <taxon>Ericoideae</taxon>
        <taxon>Rhodoreae</taxon>
        <taxon>Rhododendron</taxon>
    </lineage>
</organism>
<gene>
    <name evidence="1" type="ORF">RHMOL_Rhmol07G0062500</name>
</gene>
<comment type="caution">
    <text evidence="1">The sequence shown here is derived from an EMBL/GenBank/DDBJ whole genome shotgun (WGS) entry which is preliminary data.</text>
</comment>
<protein>
    <submittedName>
        <fullName evidence="1">Uncharacterized protein</fullName>
    </submittedName>
</protein>
<dbReference type="Proteomes" id="UP001062846">
    <property type="component" value="Chromosome 7"/>
</dbReference>
<dbReference type="EMBL" id="CM046394">
    <property type="protein sequence ID" value="KAI8545753.1"/>
    <property type="molecule type" value="Genomic_DNA"/>
</dbReference>
<proteinExistence type="predicted"/>
<evidence type="ECO:0000313" key="1">
    <source>
        <dbReference type="EMBL" id="KAI8545753.1"/>
    </source>
</evidence>
<keyword evidence="2" id="KW-1185">Reference proteome</keyword>
<evidence type="ECO:0000313" key="2">
    <source>
        <dbReference type="Proteomes" id="UP001062846"/>
    </source>
</evidence>
<reference evidence="1" key="1">
    <citation type="submission" date="2022-02" db="EMBL/GenBank/DDBJ databases">
        <title>Plant Genome Project.</title>
        <authorList>
            <person name="Zhang R.-G."/>
        </authorList>
    </citation>
    <scope>NUCLEOTIDE SEQUENCE</scope>
    <source>
        <strain evidence="1">AT1</strain>
    </source>
</reference>
<name>A0ACC0MZP3_RHOML</name>
<accession>A0ACC0MZP3</accession>